<feature type="signal peptide" evidence="1">
    <location>
        <begin position="1"/>
        <end position="17"/>
    </location>
</feature>
<evidence type="ECO:0000256" key="1">
    <source>
        <dbReference type="SAM" id="SignalP"/>
    </source>
</evidence>
<dbReference type="WBParaSite" id="BPAG_0001403001-mRNA-1">
    <property type="protein sequence ID" value="BPAG_0001403001-mRNA-1"/>
    <property type="gene ID" value="BPAG_0001403001"/>
</dbReference>
<proteinExistence type="predicted"/>
<dbReference type="EMBL" id="UZAD01013484">
    <property type="protein sequence ID" value="VDN95143.1"/>
    <property type="molecule type" value="Genomic_DNA"/>
</dbReference>
<keyword evidence="1" id="KW-0732">Signal</keyword>
<evidence type="ECO:0000313" key="3">
    <source>
        <dbReference type="Proteomes" id="UP000278627"/>
    </source>
</evidence>
<protein>
    <submittedName>
        <fullName evidence="2 4">Uncharacterized protein</fullName>
    </submittedName>
</protein>
<dbReference type="AlphaFoldDB" id="A0A0N4TYD5"/>
<evidence type="ECO:0000313" key="4">
    <source>
        <dbReference type="WBParaSite" id="BPAG_0001403001-mRNA-1"/>
    </source>
</evidence>
<evidence type="ECO:0000313" key="2">
    <source>
        <dbReference type="EMBL" id="VDN95143.1"/>
    </source>
</evidence>
<dbReference type="Proteomes" id="UP000278627">
    <property type="component" value="Unassembled WGS sequence"/>
</dbReference>
<name>A0A0N4TYD5_BRUPA</name>
<reference evidence="2 3" key="2">
    <citation type="submission" date="2018-11" db="EMBL/GenBank/DDBJ databases">
        <authorList>
            <consortium name="Pathogen Informatics"/>
        </authorList>
    </citation>
    <scope>NUCLEOTIDE SEQUENCE [LARGE SCALE GENOMIC DNA]</scope>
</reference>
<feature type="chain" id="PRO_5043122351" evidence="1">
    <location>
        <begin position="18"/>
        <end position="97"/>
    </location>
</feature>
<accession>A0A0N4TYD5</accession>
<gene>
    <name evidence="2" type="ORF">BPAG_LOCUS13958</name>
</gene>
<sequence>MLSALIVVLICINFIFGDEKVMEKEQFSVEEATTLEEESISEKGIDFVGKDFSVEETTLEEKSSSEEDFSKNFTNSLNCTEIKLTNNSTSLDAISCI</sequence>
<reference evidence="4" key="1">
    <citation type="submission" date="2017-02" db="UniProtKB">
        <authorList>
            <consortium name="WormBaseParasite"/>
        </authorList>
    </citation>
    <scope>IDENTIFICATION</scope>
</reference>
<keyword evidence="3" id="KW-1185">Reference proteome</keyword>
<organism evidence="4">
    <name type="scientific">Brugia pahangi</name>
    <name type="common">Filarial nematode worm</name>
    <dbReference type="NCBI Taxonomy" id="6280"/>
    <lineage>
        <taxon>Eukaryota</taxon>
        <taxon>Metazoa</taxon>
        <taxon>Ecdysozoa</taxon>
        <taxon>Nematoda</taxon>
        <taxon>Chromadorea</taxon>
        <taxon>Rhabditida</taxon>
        <taxon>Spirurina</taxon>
        <taxon>Spiruromorpha</taxon>
        <taxon>Filarioidea</taxon>
        <taxon>Onchocercidae</taxon>
        <taxon>Brugia</taxon>
    </lineage>
</organism>